<reference evidence="1 2" key="1">
    <citation type="submission" date="2023-02" db="EMBL/GenBank/DDBJ databases">
        <title>Oceanobacillus kimchii IFOP_LL358 isolated form Alexandrium catenella lab strain.</title>
        <authorList>
            <person name="Gajardo G."/>
            <person name="Ueki S."/>
            <person name="Maruyama F."/>
        </authorList>
    </citation>
    <scope>NUCLEOTIDE SEQUENCE [LARGE SCALE GENOMIC DNA]</scope>
    <source>
        <strain evidence="1 2">IFOP_LL358</strain>
    </source>
</reference>
<evidence type="ECO:0008006" key="3">
    <source>
        <dbReference type="Google" id="ProtNLM"/>
    </source>
</evidence>
<dbReference type="RefSeq" id="WP_317958087.1">
    <property type="nucleotide sequence ID" value="NZ_BSKO01000001.1"/>
</dbReference>
<keyword evidence="2" id="KW-1185">Reference proteome</keyword>
<evidence type="ECO:0000313" key="2">
    <source>
        <dbReference type="Proteomes" id="UP001275436"/>
    </source>
</evidence>
<name>A0ABQ5TKI9_9BACI</name>
<dbReference type="Proteomes" id="UP001275436">
    <property type="component" value="Unassembled WGS sequence"/>
</dbReference>
<gene>
    <name evidence="1" type="ORF">MACH08_19930</name>
</gene>
<proteinExistence type="predicted"/>
<comment type="caution">
    <text evidence="1">The sequence shown here is derived from an EMBL/GenBank/DDBJ whole genome shotgun (WGS) entry which is preliminary data.</text>
</comment>
<accession>A0ABQ5TKI9</accession>
<protein>
    <recommendedName>
        <fullName evidence="3">YopX protein domain-containing protein</fullName>
    </recommendedName>
</protein>
<dbReference type="EMBL" id="BSKO01000001">
    <property type="protein sequence ID" value="GLO66209.1"/>
    <property type="molecule type" value="Genomic_DNA"/>
</dbReference>
<evidence type="ECO:0000313" key="1">
    <source>
        <dbReference type="EMBL" id="GLO66209.1"/>
    </source>
</evidence>
<sequence length="124" mass="14871">MKLFHVTYQDDEDYDSYLTTGDSKEEVEKREDKKIRERTGYSLACWISEINSVEGFKVHLEKIEDEVEEDTFKYGDFGRFQLTDGHTVVKMIGFDNWEVKTIRERDGIEEIQPIQYFMDNYFKL</sequence>
<organism evidence="1 2">
    <name type="scientific">Oceanobacillus kimchii</name>
    <dbReference type="NCBI Taxonomy" id="746691"/>
    <lineage>
        <taxon>Bacteria</taxon>
        <taxon>Bacillati</taxon>
        <taxon>Bacillota</taxon>
        <taxon>Bacilli</taxon>
        <taxon>Bacillales</taxon>
        <taxon>Bacillaceae</taxon>
        <taxon>Oceanobacillus</taxon>
    </lineage>
</organism>